<accession>A0A8J4TZD2</accession>
<dbReference type="SUPFAM" id="SSF56436">
    <property type="entry name" value="C-type lectin-like"/>
    <property type="match status" value="2"/>
</dbReference>
<dbReference type="InterPro" id="IPR016186">
    <property type="entry name" value="C-type_lectin-like/link_sf"/>
</dbReference>
<dbReference type="InterPro" id="IPR018378">
    <property type="entry name" value="C-type_lectin_CS"/>
</dbReference>
<gene>
    <name evidence="3" type="ORF">DAT39_022654</name>
</gene>
<protein>
    <submittedName>
        <fullName evidence="3">Putative C-type lectin domain family 20 member A isoform X1</fullName>
    </submittedName>
</protein>
<dbReference type="EMBL" id="QNUK01001221">
    <property type="protein sequence ID" value="KAF5885767.1"/>
    <property type="molecule type" value="Genomic_DNA"/>
</dbReference>
<evidence type="ECO:0000313" key="4">
    <source>
        <dbReference type="Proteomes" id="UP000727407"/>
    </source>
</evidence>
<feature type="non-terminal residue" evidence="3">
    <location>
        <position position="1"/>
    </location>
</feature>
<dbReference type="OrthoDB" id="6369810at2759"/>
<dbReference type="Proteomes" id="UP000727407">
    <property type="component" value="Unassembled WGS sequence"/>
</dbReference>
<keyword evidence="1" id="KW-1015">Disulfide bond</keyword>
<dbReference type="Gene3D" id="3.10.100.10">
    <property type="entry name" value="Mannose-Binding Protein A, subunit A"/>
    <property type="match status" value="2"/>
</dbReference>
<dbReference type="PANTHER" id="PTHR45784:SF3">
    <property type="entry name" value="C-TYPE LECTIN DOMAIN FAMILY 4 MEMBER K-LIKE-RELATED"/>
    <property type="match status" value="1"/>
</dbReference>
<dbReference type="Pfam" id="PF00059">
    <property type="entry name" value="Lectin_C"/>
    <property type="match status" value="2"/>
</dbReference>
<feature type="non-terminal residue" evidence="3">
    <location>
        <position position="265"/>
    </location>
</feature>
<dbReference type="PANTHER" id="PTHR45784">
    <property type="entry name" value="C-TYPE LECTIN DOMAIN FAMILY 20 MEMBER A-RELATED"/>
    <property type="match status" value="1"/>
</dbReference>
<reference evidence="3" key="1">
    <citation type="submission" date="2020-07" db="EMBL/GenBank/DDBJ databases">
        <title>Clarias magur genome sequencing, assembly and annotation.</title>
        <authorList>
            <person name="Kushwaha B."/>
            <person name="Kumar R."/>
            <person name="Das P."/>
            <person name="Joshi C.G."/>
            <person name="Kumar D."/>
            <person name="Nagpure N.S."/>
            <person name="Pandey M."/>
            <person name="Agarwal S."/>
            <person name="Srivastava S."/>
            <person name="Singh M."/>
            <person name="Sahoo L."/>
            <person name="Jayasankar P."/>
            <person name="Meher P.K."/>
            <person name="Koringa P.G."/>
            <person name="Iquebal M.A."/>
            <person name="Das S.P."/>
            <person name="Bit A."/>
            <person name="Patnaik S."/>
            <person name="Patel N."/>
            <person name="Shah T.M."/>
            <person name="Hinsu A."/>
            <person name="Jena J.K."/>
        </authorList>
    </citation>
    <scope>NUCLEOTIDE SEQUENCE</scope>
    <source>
        <strain evidence="3">CIFAMagur01</strain>
        <tissue evidence="3">Testis</tissue>
    </source>
</reference>
<organism evidence="3 4">
    <name type="scientific">Clarias magur</name>
    <name type="common">Asian catfish</name>
    <name type="synonym">Macropteronotus magur</name>
    <dbReference type="NCBI Taxonomy" id="1594786"/>
    <lineage>
        <taxon>Eukaryota</taxon>
        <taxon>Metazoa</taxon>
        <taxon>Chordata</taxon>
        <taxon>Craniata</taxon>
        <taxon>Vertebrata</taxon>
        <taxon>Euteleostomi</taxon>
        <taxon>Actinopterygii</taxon>
        <taxon>Neopterygii</taxon>
        <taxon>Teleostei</taxon>
        <taxon>Ostariophysi</taxon>
        <taxon>Siluriformes</taxon>
        <taxon>Clariidae</taxon>
        <taxon>Clarias</taxon>
    </lineage>
</organism>
<dbReference type="AlphaFoldDB" id="A0A8J4TZD2"/>
<feature type="domain" description="C-type lectin" evidence="2">
    <location>
        <begin position="12"/>
        <end position="122"/>
    </location>
</feature>
<dbReference type="PROSITE" id="PS00615">
    <property type="entry name" value="C_TYPE_LECTIN_1"/>
    <property type="match status" value="1"/>
</dbReference>
<dbReference type="InterPro" id="IPR001304">
    <property type="entry name" value="C-type_lectin-like"/>
</dbReference>
<sequence length="265" mass="29908">VVPVIQGVYRKYHAIPTGKTWNDALAYCRATYIDLASYENKDQATQLKNLAQSQNITSSLWIGLYNDINSWRWSMGNEPLGSSRYWYSPNPKNLNSNQYCAGIDTLGWFDHECSAKQPFICFDGRYTGSSSYIYISDNMTWSEAQRYCRANHTDLASARNTAENSVLLAMVSGGTWFGLFRDSWKWSDSTNFTFMAWVPGEPNNLLGQEYCVFFTGGSTGDVLCSRIKPFFCEAVITGQQQILRVKVQSSQDVNDPAVKAAMLDK</sequence>
<evidence type="ECO:0000256" key="1">
    <source>
        <dbReference type="ARBA" id="ARBA00023157"/>
    </source>
</evidence>
<comment type="caution">
    <text evidence="3">The sequence shown here is derived from an EMBL/GenBank/DDBJ whole genome shotgun (WGS) entry which is preliminary data.</text>
</comment>
<feature type="domain" description="C-type lectin" evidence="2">
    <location>
        <begin position="127"/>
        <end position="233"/>
    </location>
</feature>
<dbReference type="PROSITE" id="PS50041">
    <property type="entry name" value="C_TYPE_LECTIN_2"/>
    <property type="match status" value="2"/>
</dbReference>
<evidence type="ECO:0000259" key="2">
    <source>
        <dbReference type="PROSITE" id="PS50041"/>
    </source>
</evidence>
<proteinExistence type="predicted"/>
<evidence type="ECO:0000313" key="3">
    <source>
        <dbReference type="EMBL" id="KAF5885767.1"/>
    </source>
</evidence>
<keyword evidence="4" id="KW-1185">Reference proteome</keyword>
<dbReference type="SMART" id="SM00034">
    <property type="entry name" value="CLECT"/>
    <property type="match status" value="2"/>
</dbReference>
<name>A0A8J4TZD2_CLAMG</name>
<dbReference type="InterPro" id="IPR016187">
    <property type="entry name" value="CTDL_fold"/>
</dbReference>